<name>A0ABT3P2Z9_9ALTE</name>
<sequence length="68" mass="7647">MMKILNIGAMIVSELRIGEKASKTSYWETGRKIDGLDYHLLRTLKDVEVDELSDADLHINSSSLQPSL</sequence>
<dbReference type="Proteomes" id="UP001142810">
    <property type="component" value="Unassembled WGS sequence"/>
</dbReference>
<comment type="caution">
    <text evidence="1">The sequence shown here is derived from an EMBL/GenBank/DDBJ whole genome shotgun (WGS) entry which is preliminary data.</text>
</comment>
<evidence type="ECO:0000313" key="2">
    <source>
        <dbReference type="Proteomes" id="UP001142810"/>
    </source>
</evidence>
<organism evidence="1 2">
    <name type="scientific">Alteromonas aquimaris</name>
    <dbReference type="NCBI Taxonomy" id="2998417"/>
    <lineage>
        <taxon>Bacteria</taxon>
        <taxon>Pseudomonadati</taxon>
        <taxon>Pseudomonadota</taxon>
        <taxon>Gammaproteobacteria</taxon>
        <taxon>Alteromonadales</taxon>
        <taxon>Alteromonadaceae</taxon>
        <taxon>Alteromonas/Salinimonas group</taxon>
        <taxon>Alteromonas</taxon>
    </lineage>
</organism>
<proteinExistence type="predicted"/>
<gene>
    <name evidence="1" type="ORF">OPS25_01300</name>
</gene>
<dbReference type="RefSeq" id="WP_265615839.1">
    <property type="nucleotide sequence ID" value="NZ_JAPFRD010000002.1"/>
</dbReference>
<keyword evidence="2" id="KW-1185">Reference proteome</keyword>
<dbReference type="EMBL" id="JAPFRD010000002">
    <property type="protein sequence ID" value="MCW8107139.1"/>
    <property type="molecule type" value="Genomic_DNA"/>
</dbReference>
<protein>
    <submittedName>
        <fullName evidence="1">Uncharacterized protein</fullName>
    </submittedName>
</protein>
<accession>A0ABT3P2Z9</accession>
<evidence type="ECO:0000313" key="1">
    <source>
        <dbReference type="EMBL" id="MCW8107139.1"/>
    </source>
</evidence>
<reference evidence="1" key="1">
    <citation type="submission" date="2022-11" db="EMBL/GenBank/DDBJ databases">
        <title>Alteromonas sp. nov., isolated from sea water of the Qingdao.</title>
        <authorList>
            <person name="Wang Q."/>
        </authorList>
    </citation>
    <scope>NUCLEOTIDE SEQUENCE</scope>
    <source>
        <strain evidence="1">ASW11-7</strain>
    </source>
</reference>